<dbReference type="EMBL" id="JAOYOD010000001">
    <property type="protein sequence ID" value="MCV9386588.1"/>
    <property type="molecule type" value="Genomic_DNA"/>
</dbReference>
<sequence length="691" mass="80408">MKRIGWLILWMVFNIPFASAQEPPRPEIDIQEFVIDLFQVPDQDINYEDLYESLYQLYLNPIDLNQTSLSELNQLYQLTPLQINQLMNYIQNHGPLLSIYEIQVLESFDEETIHSILPFVIVNPNSSSHSQHGLVKRIMKEDNTYLLLRSESVLEEKKGYQSNDSNSYLGSPLKVYGRFLSRHTGDYSLGFTFEKDPGETLAWNNKNQQYGFDYYSFHFLWENKGRLKKLALGDYQLQFGQGLIFGAGFNPGKGAETITTVRRSNTGIRPYTSVIESGFMRGAAITYSILPTINLTTFYSHNQLDANIQNSSDTESYEEYVSSILATGFHRSYGEIEKRNQIKEQSYGFNLSFRDKKSKNLEAGFNYLVNQYSRPIYRTPSNYNQFEFSGNQNYNLGLFVNYNWQNFLLFSEAAYSRSGGKALIAGFMASLSPSISSSFIYRNYAKDYHGLYAQSFAEGSRSINENGFYWGIQIKPSKKWQLSAYYDYFRFPWLRYRASAPGSGYEYLIKSDFRVNRKINLYLQYRQQSKERDTSTDTPTKSINAGVKRSFAANMDYNFNSYIGLKSRIQYSQFTIAGEESQGMTIIQDINLSFSRFRISGRFSIFETEDYENRQYVYEKDLLYAFSIPAYYGTGTRAYILLRYQPFRKLTLWAKYGRYRYDIETESIGSGNEQIIGNIKSEIKFQIRYKI</sequence>
<evidence type="ECO:0000313" key="2">
    <source>
        <dbReference type="EMBL" id="MCV9386588.1"/>
    </source>
</evidence>
<feature type="signal peptide" evidence="1">
    <location>
        <begin position="1"/>
        <end position="20"/>
    </location>
</feature>
<feature type="chain" id="PRO_5046547021" evidence="1">
    <location>
        <begin position="21"/>
        <end position="691"/>
    </location>
</feature>
<keyword evidence="3" id="KW-1185">Reference proteome</keyword>
<gene>
    <name evidence="2" type="ORF">N7U62_07940</name>
</gene>
<keyword evidence="1" id="KW-0732">Signal</keyword>
<dbReference type="InterPro" id="IPR010994">
    <property type="entry name" value="RuvA_2-like"/>
</dbReference>
<dbReference type="SUPFAM" id="SSF47781">
    <property type="entry name" value="RuvA domain 2-like"/>
    <property type="match status" value="1"/>
</dbReference>
<comment type="caution">
    <text evidence="2">The sequence shown here is derived from an EMBL/GenBank/DDBJ whole genome shotgun (WGS) entry which is preliminary data.</text>
</comment>
<evidence type="ECO:0000256" key="1">
    <source>
        <dbReference type="SAM" id="SignalP"/>
    </source>
</evidence>
<organism evidence="2 3">
    <name type="scientific">Reichenbachiella ulvae</name>
    <dbReference type="NCBI Taxonomy" id="2980104"/>
    <lineage>
        <taxon>Bacteria</taxon>
        <taxon>Pseudomonadati</taxon>
        <taxon>Bacteroidota</taxon>
        <taxon>Cytophagia</taxon>
        <taxon>Cytophagales</taxon>
        <taxon>Reichenbachiellaceae</taxon>
        <taxon>Reichenbachiella</taxon>
    </lineage>
</organism>
<dbReference type="RefSeq" id="WP_264137399.1">
    <property type="nucleotide sequence ID" value="NZ_JAOYOD010000001.1"/>
</dbReference>
<dbReference type="Proteomes" id="UP001300692">
    <property type="component" value="Unassembled WGS sequence"/>
</dbReference>
<reference evidence="2 3" key="1">
    <citation type="submission" date="2022-10" db="EMBL/GenBank/DDBJ databases">
        <title>Comparative genomics and taxonomic characterization of three novel marine species of genus Reichenbachiella exhibiting antioxidant and polysaccharide degradation activities.</title>
        <authorList>
            <person name="Muhammad N."/>
            <person name="Lee Y.-J."/>
            <person name="Ko J."/>
            <person name="Kim S.-G."/>
        </authorList>
    </citation>
    <scope>NUCLEOTIDE SEQUENCE [LARGE SCALE GENOMIC DNA]</scope>
    <source>
        <strain evidence="2 3">ABR2-5</strain>
    </source>
</reference>
<evidence type="ECO:0000313" key="3">
    <source>
        <dbReference type="Proteomes" id="UP001300692"/>
    </source>
</evidence>
<accession>A0ABT3CSP7</accession>
<name>A0ABT3CSP7_9BACT</name>
<protein>
    <submittedName>
        <fullName evidence="2">Helix-hairpin-helix domain-containing protein</fullName>
    </submittedName>
</protein>
<proteinExistence type="predicted"/>